<keyword evidence="4" id="KW-0255">Endonuclease</keyword>
<keyword evidence="1" id="KW-0808">Transferase</keyword>
<feature type="domain" description="Reverse transcriptase/retrotransposon-derived protein RNase H-like" evidence="7">
    <location>
        <begin position="433"/>
        <end position="525"/>
    </location>
</feature>
<proteinExistence type="predicted"/>
<keyword evidence="4" id="KW-0378">Hydrolase</keyword>
<reference evidence="8" key="1">
    <citation type="journal article" date="2022" name="Int. J. Mol. Sci.">
        <title>Draft Genome of Tanacetum Coccineum: Genomic Comparison of Closely Related Tanacetum-Family Plants.</title>
        <authorList>
            <person name="Yamashiro T."/>
            <person name="Shiraishi A."/>
            <person name="Nakayama K."/>
            <person name="Satake H."/>
        </authorList>
    </citation>
    <scope>NUCLEOTIDE SEQUENCE</scope>
</reference>
<evidence type="ECO:0000313" key="9">
    <source>
        <dbReference type="Proteomes" id="UP001151760"/>
    </source>
</evidence>
<protein>
    <submittedName>
        <fullName evidence="8">Retrovirus-related pol polyprotein from transposon 17.6</fullName>
    </submittedName>
</protein>
<evidence type="ECO:0000256" key="5">
    <source>
        <dbReference type="ARBA" id="ARBA00023268"/>
    </source>
</evidence>
<evidence type="ECO:0000256" key="4">
    <source>
        <dbReference type="ARBA" id="ARBA00022759"/>
    </source>
</evidence>
<dbReference type="Gene3D" id="3.10.10.10">
    <property type="entry name" value="HIV Type 1 Reverse Transcriptase, subunit A, domain 1"/>
    <property type="match status" value="2"/>
</dbReference>
<dbReference type="Gene3D" id="2.40.70.10">
    <property type="entry name" value="Acid Proteases"/>
    <property type="match status" value="1"/>
</dbReference>
<comment type="caution">
    <text evidence="8">The sequence shown here is derived from an EMBL/GenBank/DDBJ whole genome shotgun (WGS) entry which is preliminary data.</text>
</comment>
<gene>
    <name evidence="8" type="ORF">Tco_0682395</name>
</gene>
<evidence type="ECO:0000256" key="3">
    <source>
        <dbReference type="ARBA" id="ARBA00022722"/>
    </source>
</evidence>
<accession>A0ABQ4XR10</accession>
<evidence type="ECO:0000259" key="6">
    <source>
        <dbReference type="Pfam" id="PF00078"/>
    </source>
</evidence>
<dbReference type="Gene3D" id="3.30.70.270">
    <property type="match status" value="2"/>
</dbReference>
<feature type="domain" description="Reverse transcriptase" evidence="6">
    <location>
        <begin position="260"/>
        <end position="371"/>
    </location>
</feature>
<dbReference type="Pfam" id="PF17919">
    <property type="entry name" value="RT_RNaseH_2"/>
    <property type="match status" value="1"/>
</dbReference>
<dbReference type="PANTHER" id="PTHR37984">
    <property type="entry name" value="PROTEIN CBG26694"/>
    <property type="match status" value="1"/>
</dbReference>
<dbReference type="EMBL" id="BQNB010009746">
    <property type="protein sequence ID" value="GJS67830.1"/>
    <property type="molecule type" value="Genomic_DNA"/>
</dbReference>
<keyword evidence="5" id="KW-0511">Multifunctional enzyme</keyword>
<dbReference type="InterPro" id="IPR021109">
    <property type="entry name" value="Peptidase_aspartic_dom_sf"/>
</dbReference>
<organism evidence="8 9">
    <name type="scientific">Tanacetum coccineum</name>
    <dbReference type="NCBI Taxonomy" id="301880"/>
    <lineage>
        <taxon>Eukaryota</taxon>
        <taxon>Viridiplantae</taxon>
        <taxon>Streptophyta</taxon>
        <taxon>Embryophyta</taxon>
        <taxon>Tracheophyta</taxon>
        <taxon>Spermatophyta</taxon>
        <taxon>Magnoliopsida</taxon>
        <taxon>eudicotyledons</taxon>
        <taxon>Gunneridae</taxon>
        <taxon>Pentapetalae</taxon>
        <taxon>asterids</taxon>
        <taxon>campanulids</taxon>
        <taxon>Asterales</taxon>
        <taxon>Asteraceae</taxon>
        <taxon>Asteroideae</taxon>
        <taxon>Anthemideae</taxon>
        <taxon>Anthemidinae</taxon>
        <taxon>Tanacetum</taxon>
    </lineage>
</organism>
<dbReference type="SUPFAM" id="SSF56672">
    <property type="entry name" value="DNA/RNA polymerases"/>
    <property type="match status" value="1"/>
</dbReference>
<dbReference type="InterPro" id="IPR000477">
    <property type="entry name" value="RT_dom"/>
</dbReference>
<keyword evidence="2" id="KW-0548">Nucleotidyltransferase</keyword>
<evidence type="ECO:0000313" key="8">
    <source>
        <dbReference type="EMBL" id="GJS67830.1"/>
    </source>
</evidence>
<keyword evidence="9" id="KW-1185">Reference proteome</keyword>
<evidence type="ECO:0000259" key="7">
    <source>
        <dbReference type="Pfam" id="PF17919"/>
    </source>
</evidence>
<dbReference type="PANTHER" id="PTHR37984:SF5">
    <property type="entry name" value="PROTEIN NYNRIN-LIKE"/>
    <property type="match status" value="1"/>
</dbReference>
<dbReference type="Pfam" id="PF00078">
    <property type="entry name" value="RVT_1"/>
    <property type="match status" value="1"/>
</dbReference>
<evidence type="ECO:0000256" key="2">
    <source>
        <dbReference type="ARBA" id="ARBA00022695"/>
    </source>
</evidence>
<dbReference type="CDD" id="cd00303">
    <property type="entry name" value="retropepsin_like"/>
    <property type="match status" value="1"/>
</dbReference>
<dbReference type="InterPro" id="IPR043502">
    <property type="entry name" value="DNA/RNA_pol_sf"/>
</dbReference>
<name>A0ABQ4XR10_9ASTR</name>
<dbReference type="InterPro" id="IPR043128">
    <property type="entry name" value="Rev_trsase/Diguanyl_cyclase"/>
</dbReference>
<reference evidence="8" key="2">
    <citation type="submission" date="2022-01" db="EMBL/GenBank/DDBJ databases">
        <authorList>
            <person name="Yamashiro T."/>
            <person name="Shiraishi A."/>
            <person name="Satake H."/>
            <person name="Nakayama K."/>
        </authorList>
    </citation>
    <scope>NUCLEOTIDE SEQUENCE</scope>
</reference>
<dbReference type="Pfam" id="PF08284">
    <property type="entry name" value="RVP_2"/>
    <property type="match status" value="1"/>
</dbReference>
<sequence length="545" mass="63234">MNESIIGLLLFNQFATYEINKITNGEGTSNRGDYDLEDILEEPLVYGFREFVVEAPLISLHALTRENTYQTIRVKAYIGKHTVHSLIDYGRTHTFLDLKVAKKLGCKFKAICPMDVSAANRQIMSSLYECKEFKWTFQGVEFTSDVLILPLGDIKWDFKDLVMDFVYNNKRMQIAELLESHQDVFATPTSLLPKRKQDYRIPLLPNTPPINIRPYKNPPNQKDVVEAMLKELMESGVIRDKQSPYSHPIVMVKKKDGTWRKCYHQIRMHEDDIKKTTFRTHEGHYEFIFMPFGLTNAPSTFQSLMNTVFKSLLRRLTLIFFDDILVYSAILEEHLQHLQFGLQAMKHNSLYAKMTKCIFAAKQVEYLGHIIFGVRVLIDLSKIIAMQNWPTSANVKQLKGFLGLTGYYRRFVRNYAIISKPLTTLLKKNSFSWNPSAQAAFEELKLAMIQALILALPDFNQLFTVETGFRHGNWAVLWQGGHPIAYLSKYLSPKHQALSTYEKEFYAVLMALEKWRGYLLDRHFKLKTNHFSLKYFLDPTLTTPS</sequence>
<keyword evidence="3" id="KW-0540">Nuclease</keyword>
<dbReference type="CDD" id="cd01647">
    <property type="entry name" value="RT_LTR"/>
    <property type="match status" value="1"/>
</dbReference>
<dbReference type="Proteomes" id="UP001151760">
    <property type="component" value="Unassembled WGS sequence"/>
</dbReference>
<dbReference type="InterPro" id="IPR050951">
    <property type="entry name" value="Retrovirus_Pol_polyprotein"/>
</dbReference>
<dbReference type="InterPro" id="IPR041577">
    <property type="entry name" value="RT_RNaseH_2"/>
</dbReference>
<evidence type="ECO:0000256" key="1">
    <source>
        <dbReference type="ARBA" id="ARBA00022679"/>
    </source>
</evidence>